<sequence>MSLSINYQNTVNRIKVPFPPSISIDEIVKIHLKNRIKSVNQTMNAFMIYRKEYNYVVAKFNFSRKEMAKNVKKCFKENAPFHCCINSSLSDTNDNHVPLDTSNPSLLNTSLNSPPPLNIEQPIESVNFRNDLYAYMMNMDDNEFMNYLSEDMALTYSTIIQSLS</sequence>
<evidence type="ECO:0000313" key="1">
    <source>
        <dbReference type="EMBL" id="CAG8486688.1"/>
    </source>
</evidence>
<dbReference type="Proteomes" id="UP000789706">
    <property type="component" value="Unassembled WGS sequence"/>
</dbReference>
<evidence type="ECO:0000313" key="2">
    <source>
        <dbReference type="Proteomes" id="UP000789706"/>
    </source>
</evidence>
<reference evidence="1" key="1">
    <citation type="submission" date="2021-06" db="EMBL/GenBank/DDBJ databases">
        <authorList>
            <person name="Kallberg Y."/>
            <person name="Tangrot J."/>
            <person name="Rosling A."/>
        </authorList>
    </citation>
    <scope>NUCLEOTIDE SEQUENCE</scope>
    <source>
        <strain evidence="1">AZ414A</strain>
    </source>
</reference>
<proteinExistence type="predicted"/>
<gene>
    <name evidence="1" type="ORF">DEBURN_LOCUS3951</name>
</gene>
<organism evidence="1 2">
    <name type="scientific">Diversispora eburnea</name>
    <dbReference type="NCBI Taxonomy" id="1213867"/>
    <lineage>
        <taxon>Eukaryota</taxon>
        <taxon>Fungi</taxon>
        <taxon>Fungi incertae sedis</taxon>
        <taxon>Mucoromycota</taxon>
        <taxon>Glomeromycotina</taxon>
        <taxon>Glomeromycetes</taxon>
        <taxon>Diversisporales</taxon>
        <taxon>Diversisporaceae</taxon>
        <taxon>Diversispora</taxon>
    </lineage>
</organism>
<dbReference type="AlphaFoldDB" id="A0A9N8WHB1"/>
<accession>A0A9N8WHB1</accession>
<comment type="caution">
    <text evidence="1">The sequence shown here is derived from an EMBL/GenBank/DDBJ whole genome shotgun (WGS) entry which is preliminary data.</text>
</comment>
<dbReference type="OrthoDB" id="6247875at2759"/>
<name>A0A9N8WHB1_9GLOM</name>
<dbReference type="EMBL" id="CAJVPK010000273">
    <property type="protein sequence ID" value="CAG8486688.1"/>
    <property type="molecule type" value="Genomic_DNA"/>
</dbReference>
<protein>
    <submittedName>
        <fullName evidence="1">619_t:CDS:1</fullName>
    </submittedName>
</protein>
<keyword evidence="2" id="KW-1185">Reference proteome</keyword>